<evidence type="ECO:0000256" key="4">
    <source>
        <dbReference type="ARBA" id="ARBA00022984"/>
    </source>
</evidence>
<dbReference type="InterPro" id="IPR050979">
    <property type="entry name" value="LD-transpeptidase"/>
</dbReference>
<dbReference type="RefSeq" id="WP_318799141.1">
    <property type="nucleotide sequence ID" value="NZ_JARUJP010000032.1"/>
</dbReference>
<evidence type="ECO:0000313" key="9">
    <source>
        <dbReference type="Proteomes" id="UP001281656"/>
    </source>
</evidence>
<dbReference type="SUPFAM" id="SSF143985">
    <property type="entry name" value="L,D-transpeptidase pre-catalytic domain-like"/>
    <property type="match status" value="1"/>
</dbReference>
<organism evidence="8 9">
    <name type="scientific">Clostridium tanneri</name>
    <dbReference type="NCBI Taxonomy" id="3037988"/>
    <lineage>
        <taxon>Bacteria</taxon>
        <taxon>Bacillati</taxon>
        <taxon>Bacillota</taxon>
        <taxon>Clostridia</taxon>
        <taxon>Eubacteriales</taxon>
        <taxon>Clostridiaceae</taxon>
        <taxon>Clostridium</taxon>
    </lineage>
</organism>
<dbReference type="CDD" id="cd16913">
    <property type="entry name" value="YkuD_like"/>
    <property type="match status" value="1"/>
</dbReference>
<evidence type="ECO:0000256" key="1">
    <source>
        <dbReference type="ARBA" id="ARBA00004752"/>
    </source>
</evidence>
<dbReference type="InterPro" id="IPR022029">
    <property type="entry name" value="YoaR-like_PG-bd"/>
</dbReference>
<feature type="active site" description="Nucleophile" evidence="6">
    <location>
        <position position="436"/>
    </location>
</feature>
<protein>
    <submittedName>
        <fullName evidence="8">Peptidoglycan binding domain-containing protein</fullName>
    </submittedName>
</protein>
<evidence type="ECO:0000256" key="6">
    <source>
        <dbReference type="PROSITE-ProRule" id="PRU01373"/>
    </source>
</evidence>
<name>A0ABU4JXS6_9CLOT</name>
<evidence type="ECO:0000313" key="8">
    <source>
        <dbReference type="EMBL" id="MDW8802917.1"/>
    </source>
</evidence>
<accession>A0ABU4JXS6</accession>
<evidence type="ECO:0000256" key="5">
    <source>
        <dbReference type="ARBA" id="ARBA00023316"/>
    </source>
</evidence>
<keyword evidence="2" id="KW-0808">Transferase</keyword>
<gene>
    <name evidence="8" type="ORF">P8V03_17365</name>
</gene>
<evidence type="ECO:0000256" key="2">
    <source>
        <dbReference type="ARBA" id="ARBA00022679"/>
    </source>
</evidence>
<comment type="caution">
    <text evidence="8">The sequence shown here is derived from an EMBL/GenBank/DDBJ whole genome shotgun (WGS) entry which is preliminary data.</text>
</comment>
<dbReference type="PANTHER" id="PTHR30582">
    <property type="entry name" value="L,D-TRANSPEPTIDASE"/>
    <property type="match status" value="1"/>
</dbReference>
<dbReference type="SUPFAM" id="SSF141523">
    <property type="entry name" value="L,D-transpeptidase catalytic domain-like"/>
    <property type="match status" value="1"/>
</dbReference>
<dbReference type="PROSITE" id="PS52029">
    <property type="entry name" value="LD_TPASE"/>
    <property type="match status" value="1"/>
</dbReference>
<dbReference type="InterPro" id="IPR038063">
    <property type="entry name" value="Transpep_catalytic_dom"/>
</dbReference>
<dbReference type="InterPro" id="IPR038054">
    <property type="entry name" value="LD_TPept-like_central_sf"/>
</dbReference>
<reference evidence="8 9" key="1">
    <citation type="submission" date="2023-04" db="EMBL/GenBank/DDBJ databases">
        <title>Clostridium tannerae sp. nov., isolated from the fecal material of an alpaca.</title>
        <authorList>
            <person name="Miller S."/>
            <person name="Hendry M."/>
            <person name="King J."/>
            <person name="Sankaranarayanan K."/>
            <person name="Lawson P.A."/>
        </authorList>
    </citation>
    <scope>NUCLEOTIDE SEQUENCE [LARGE SCALE GENOMIC DNA]</scope>
    <source>
        <strain evidence="8 9">A1-XYC3</strain>
    </source>
</reference>
<keyword evidence="9" id="KW-1185">Reference proteome</keyword>
<dbReference type="EMBL" id="JARUJP010000032">
    <property type="protein sequence ID" value="MDW8802917.1"/>
    <property type="molecule type" value="Genomic_DNA"/>
</dbReference>
<dbReference type="InterPro" id="IPR005490">
    <property type="entry name" value="LD_TPept_cat_dom"/>
</dbReference>
<keyword evidence="3 6" id="KW-0133">Cell shape</keyword>
<evidence type="ECO:0000256" key="3">
    <source>
        <dbReference type="ARBA" id="ARBA00022960"/>
    </source>
</evidence>
<feature type="active site" description="Proton donor/acceptor" evidence="6">
    <location>
        <position position="415"/>
    </location>
</feature>
<dbReference type="Pfam" id="PF03734">
    <property type="entry name" value="YkuD"/>
    <property type="match status" value="1"/>
</dbReference>
<dbReference type="PANTHER" id="PTHR30582:SF33">
    <property type="entry name" value="EXPORTED PROTEIN"/>
    <property type="match status" value="1"/>
</dbReference>
<dbReference type="Gene3D" id="2.40.440.10">
    <property type="entry name" value="L,D-transpeptidase catalytic domain-like"/>
    <property type="match status" value="1"/>
</dbReference>
<keyword evidence="4 6" id="KW-0573">Peptidoglycan synthesis</keyword>
<keyword evidence="5 6" id="KW-0961">Cell wall biogenesis/degradation</keyword>
<evidence type="ECO:0000259" key="7">
    <source>
        <dbReference type="PROSITE" id="PS52029"/>
    </source>
</evidence>
<dbReference type="Gene3D" id="3.10.20.800">
    <property type="match status" value="1"/>
</dbReference>
<comment type="pathway">
    <text evidence="1 6">Cell wall biogenesis; peptidoglycan biosynthesis.</text>
</comment>
<proteinExistence type="predicted"/>
<sequence>MRKKRNKHMSDKKKIIVGLSALAFMYLAATIFFANHFFFRSQINGIDVSLKTTKQAEEKIISVISKYSLEIEGQDGIKGKINGKEIGLAINEGNKIKEFKSKQDSFKWISSIFNKNHEQIEGLITFDKELLKEKLNKENFFSSKEVNEPKDVSFEYSDNGYKMIPEVNGNKIKKEAVYESVQNAILNQNNLLNLEQANCYEKPKYTSKSKEAKEAMELLNKYTNLKVTYNFGSNEEILDGSTINKWLYVDENMKVGFNEKKVRTYVDSLAVKYNTFGETRKFAASTGKIVQVDGGNYGWVISKAEEVKSLIEVIKKGKDAKKEPIYSQKAVSHDKNDIGSTYVEINLTRQHMWFYKNGALVTEGDIVTGNTSANFGTPAGTYVLNYKERNATLKGEGYSSPVDFWMPFNGNIGIHDATWRTEFGKDIYVKSGSHGCINSPYYLANAIYDNITPGTPIVCYTE</sequence>
<feature type="domain" description="L,D-TPase catalytic" evidence="7">
    <location>
        <begin position="341"/>
        <end position="460"/>
    </location>
</feature>
<dbReference type="Proteomes" id="UP001281656">
    <property type="component" value="Unassembled WGS sequence"/>
</dbReference>
<dbReference type="Pfam" id="PF12229">
    <property type="entry name" value="PG_binding_4"/>
    <property type="match status" value="2"/>
</dbReference>